<protein>
    <submittedName>
        <fullName evidence="1">Uncharacterized protein</fullName>
    </submittedName>
</protein>
<gene>
    <name evidence="1" type="ORF">M9Y10_002646</name>
</gene>
<reference evidence="1 2" key="1">
    <citation type="submission" date="2024-04" db="EMBL/GenBank/DDBJ databases">
        <title>Tritrichomonas musculus Genome.</title>
        <authorList>
            <person name="Alves-Ferreira E."/>
            <person name="Grigg M."/>
            <person name="Lorenzi H."/>
            <person name="Galac M."/>
        </authorList>
    </citation>
    <scope>NUCLEOTIDE SEQUENCE [LARGE SCALE GENOMIC DNA]</scope>
    <source>
        <strain evidence="1 2">EAF2021</strain>
    </source>
</reference>
<keyword evidence="2" id="KW-1185">Reference proteome</keyword>
<organism evidence="1 2">
    <name type="scientific">Tritrichomonas musculus</name>
    <dbReference type="NCBI Taxonomy" id="1915356"/>
    <lineage>
        <taxon>Eukaryota</taxon>
        <taxon>Metamonada</taxon>
        <taxon>Parabasalia</taxon>
        <taxon>Tritrichomonadida</taxon>
        <taxon>Tritrichomonadidae</taxon>
        <taxon>Tritrichomonas</taxon>
    </lineage>
</organism>
<accession>A0ABR2LAF1</accession>
<evidence type="ECO:0000313" key="1">
    <source>
        <dbReference type="EMBL" id="KAK8900323.1"/>
    </source>
</evidence>
<dbReference type="EMBL" id="JAPFFF010000001">
    <property type="protein sequence ID" value="KAK8900323.1"/>
    <property type="molecule type" value="Genomic_DNA"/>
</dbReference>
<name>A0ABR2LAF1_9EUKA</name>
<proteinExistence type="predicted"/>
<evidence type="ECO:0000313" key="2">
    <source>
        <dbReference type="Proteomes" id="UP001470230"/>
    </source>
</evidence>
<sequence>MDEEDIELFNERTDIIKEILADLNERMDKRQWDPIEKKFLPESTQLSEESLKKQIAVSLCMSCCGEIQGMYDSIDYVLHTKNLEFINQLQIILSQYNEIYCSYGNALVKTTLEHQKISNSIQREIFLLREIQNEYLSIYDLSSENQKNLKKFLKNEVKSEKTNELIICDLIYLIDLLNRQNLRNI</sequence>
<dbReference type="Proteomes" id="UP001470230">
    <property type="component" value="Unassembled WGS sequence"/>
</dbReference>
<comment type="caution">
    <text evidence="1">The sequence shown here is derived from an EMBL/GenBank/DDBJ whole genome shotgun (WGS) entry which is preliminary data.</text>
</comment>